<evidence type="ECO:0000313" key="5">
    <source>
        <dbReference type="Proteomes" id="UP001195724"/>
    </source>
</evidence>
<dbReference type="PANTHER" id="PTHR30157:SF0">
    <property type="entry name" value="NADPH-DEPENDENT FERRIC-CHELATE REDUCTASE"/>
    <property type="match status" value="1"/>
</dbReference>
<protein>
    <submittedName>
        <fullName evidence="2">NADPH-dependent ferric siderophore reductase</fullName>
    </submittedName>
    <submittedName>
        <fullName evidence="3">Siderophore-interacting protein</fullName>
    </submittedName>
</protein>
<reference evidence="2 5" key="1">
    <citation type="submission" date="2021-01" db="EMBL/GenBank/DDBJ databases">
        <title>Sequencing the genomes of 1000 actinobacteria strains.</title>
        <authorList>
            <person name="Klenk H.-P."/>
        </authorList>
    </citation>
    <scope>NUCLEOTIDE SEQUENCE [LARGE SCALE GENOMIC DNA]</scope>
    <source>
        <strain evidence="2 5">DSM 44581</strain>
    </source>
</reference>
<reference evidence="3" key="2">
    <citation type="submission" date="2021-04" db="EMBL/GenBank/DDBJ databases">
        <title>Saccharothrix algeriensis WGS.</title>
        <authorList>
            <person name="Stuskova K."/>
            <person name="Hakalova E."/>
            <person name="Tebbal A.B."/>
            <person name="Eichmeier A."/>
        </authorList>
    </citation>
    <scope>NUCLEOTIDE SEQUENCE</scope>
    <source>
        <strain evidence="3">NRRL B-24137</strain>
    </source>
</reference>
<evidence type="ECO:0000313" key="3">
    <source>
        <dbReference type="EMBL" id="QTR04280.1"/>
    </source>
</evidence>
<dbReference type="InterPro" id="IPR017927">
    <property type="entry name" value="FAD-bd_FR_type"/>
</dbReference>
<dbReference type="InterPro" id="IPR013113">
    <property type="entry name" value="SIP_FAD-bd"/>
</dbReference>
<dbReference type="Pfam" id="PF04954">
    <property type="entry name" value="SIP"/>
    <property type="match status" value="1"/>
</dbReference>
<organism evidence="3 4">
    <name type="scientific">Saccharothrix algeriensis</name>
    <dbReference type="NCBI Taxonomy" id="173560"/>
    <lineage>
        <taxon>Bacteria</taxon>
        <taxon>Bacillati</taxon>
        <taxon>Actinomycetota</taxon>
        <taxon>Actinomycetes</taxon>
        <taxon>Pseudonocardiales</taxon>
        <taxon>Pseudonocardiaceae</taxon>
        <taxon>Saccharothrix</taxon>
    </lineage>
</organism>
<dbReference type="PROSITE" id="PS51384">
    <property type="entry name" value="FAD_FR"/>
    <property type="match status" value="1"/>
</dbReference>
<evidence type="ECO:0000313" key="4">
    <source>
        <dbReference type="Proteomes" id="UP000671828"/>
    </source>
</evidence>
<accession>A0A8T8I1D7</accession>
<dbReference type="GO" id="GO:0016491">
    <property type="term" value="F:oxidoreductase activity"/>
    <property type="evidence" value="ECO:0007669"/>
    <property type="project" value="InterPro"/>
</dbReference>
<dbReference type="InterPro" id="IPR039261">
    <property type="entry name" value="FNR_nucleotide-bd"/>
</dbReference>
<dbReference type="Proteomes" id="UP000671828">
    <property type="component" value="Chromosome"/>
</dbReference>
<dbReference type="Gene3D" id="2.40.30.10">
    <property type="entry name" value="Translation factors"/>
    <property type="match status" value="1"/>
</dbReference>
<dbReference type="EMBL" id="CP072788">
    <property type="protein sequence ID" value="QTR04280.1"/>
    <property type="molecule type" value="Genomic_DNA"/>
</dbReference>
<dbReference type="Gene3D" id="3.40.50.80">
    <property type="entry name" value="Nucleotide-binding domain of ferredoxin-NADP reductase (FNR) module"/>
    <property type="match status" value="1"/>
</dbReference>
<dbReference type="CDD" id="cd06193">
    <property type="entry name" value="siderophore_interacting"/>
    <property type="match status" value="1"/>
</dbReference>
<dbReference type="RefSeq" id="WP_204841079.1">
    <property type="nucleotide sequence ID" value="NZ_JAFBCL010000001.1"/>
</dbReference>
<evidence type="ECO:0000259" key="1">
    <source>
        <dbReference type="PROSITE" id="PS51384"/>
    </source>
</evidence>
<dbReference type="PANTHER" id="PTHR30157">
    <property type="entry name" value="FERRIC REDUCTASE, NADPH-DEPENDENT"/>
    <property type="match status" value="1"/>
</dbReference>
<dbReference type="Pfam" id="PF08021">
    <property type="entry name" value="FAD_binding_9"/>
    <property type="match status" value="1"/>
</dbReference>
<dbReference type="InterPro" id="IPR007037">
    <property type="entry name" value="SIP_rossman_dom"/>
</dbReference>
<dbReference type="AlphaFoldDB" id="A0A8T8I1D7"/>
<dbReference type="InterPro" id="IPR017938">
    <property type="entry name" value="Riboflavin_synthase-like_b-brl"/>
</dbReference>
<gene>
    <name evidence="3" type="ORF">J7S33_04905</name>
    <name evidence="2" type="ORF">JOE68_000922</name>
</gene>
<evidence type="ECO:0000313" key="2">
    <source>
        <dbReference type="EMBL" id="MBM7810057.1"/>
    </source>
</evidence>
<dbReference type="EMBL" id="JAFBCL010000001">
    <property type="protein sequence ID" value="MBM7810057.1"/>
    <property type="molecule type" value="Genomic_DNA"/>
</dbReference>
<feature type="domain" description="FAD-binding FR-type" evidence="1">
    <location>
        <begin position="13"/>
        <end position="137"/>
    </location>
</feature>
<proteinExistence type="predicted"/>
<name>A0A8T8I1D7_9PSEU</name>
<sequence>MTAAAPEVVRYELVPRVLRVKAVRRLTPRMVRVTLAGPDLAGFREAGPADHVKLFFPAERDGLPVMPKVGPAGLERDPGAPRPVFRDYTVREHRADAGELDIDFVVHGDGPGSTWAAGAVEGNAVGVLGPRGSVLVPKGLAWYVIGGDETALPAIARWLAQAEAGTRVFAFVEVADEAEQQPLPSAADVRLTWLHRAGAPAGTTTLLHDAIAALVLPEGDGFAWVAGEAGALKPLRRHLRDERGLHRDACDVDGYWKRGQENFDHHSEDED</sequence>
<dbReference type="Proteomes" id="UP001195724">
    <property type="component" value="Unassembled WGS sequence"/>
</dbReference>
<keyword evidence="5" id="KW-1185">Reference proteome</keyword>
<dbReference type="InterPro" id="IPR039374">
    <property type="entry name" value="SIP_fam"/>
</dbReference>
<dbReference type="SUPFAM" id="SSF63380">
    <property type="entry name" value="Riboflavin synthase domain-like"/>
    <property type="match status" value="1"/>
</dbReference>